<name>A0ABT9JFK4_9RHOB</name>
<dbReference type="RefSeq" id="WP_305964436.1">
    <property type="nucleotide sequence ID" value="NZ_JAVAMQ010000019.1"/>
</dbReference>
<evidence type="ECO:0000313" key="1">
    <source>
        <dbReference type="EMBL" id="MDP5308592.1"/>
    </source>
</evidence>
<dbReference type="EMBL" id="JAVAMQ010000019">
    <property type="protein sequence ID" value="MDP5308592.1"/>
    <property type="molecule type" value="Genomic_DNA"/>
</dbReference>
<protein>
    <recommendedName>
        <fullName evidence="3">Immunity protein Imm1</fullName>
    </recommendedName>
</protein>
<dbReference type="Proteomes" id="UP001224997">
    <property type="component" value="Unassembled WGS sequence"/>
</dbReference>
<proteinExistence type="predicted"/>
<organism evidence="1 2">
    <name type="scientific">Paracoccus spongiarum</name>
    <dbReference type="NCBI Taxonomy" id="3064387"/>
    <lineage>
        <taxon>Bacteria</taxon>
        <taxon>Pseudomonadati</taxon>
        <taxon>Pseudomonadota</taxon>
        <taxon>Alphaproteobacteria</taxon>
        <taxon>Rhodobacterales</taxon>
        <taxon>Paracoccaceae</taxon>
        <taxon>Paracoccus</taxon>
    </lineage>
</organism>
<evidence type="ECO:0008006" key="3">
    <source>
        <dbReference type="Google" id="ProtNLM"/>
    </source>
</evidence>
<evidence type="ECO:0000313" key="2">
    <source>
        <dbReference type="Proteomes" id="UP001224997"/>
    </source>
</evidence>
<sequence length="129" mass="14734">MAGEIETIDGVARRLNRDVYYLALVDEAGGFRDIYTDVSEITDWLDAKQIGWRLCAGFDEDTVWVEGGPACIFLDIHPELGPEAMEMVEAHFMNAEGEPRIPGYVPAMLRFMEALKFAHRDDPDYWENF</sequence>
<reference evidence="1 2" key="1">
    <citation type="submission" date="2023-08" db="EMBL/GenBank/DDBJ databases">
        <authorList>
            <person name="Park J.-S."/>
        </authorList>
    </citation>
    <scope>NUCLEOTIDE SEQUENCE [LARGE SCALE GENOMIC DNA]</scope>
    <source>
        <strain evidence="1 2">2205BS29-5</strain>
    </source>
</reference>
<keyword evidence="2" id="KW-1185">Reference proteome</keyword>
<gene>
    <name evidence="1" type="ORF">Q5Y72_16030</name>
</gene>
<comment type="caution">
    <text evidence="1">The sequence shown here is derived from an EMBL/GenBank/DDBJ whole genome shotgun (WGS) entry which is preliminary data.</text>
</comment>
<accession>A0ABT9JFK4</accession>